<dbReference type="InterPro" id="IPR007712">
    <property type="entry name" value="RelE/ParE_toxin"/>
</dbReference>
<comment type="caution">
    <text evidence="4">The sequence shown here is derived from an EMBL/GenBank/DDBJ whole genome shotgun (WGS) entry which is preliminary data.</text>
</comment>
<comment type="similarity">
    <text evidence="2">Belongs to the RelE toxin family. YafQ subfamily.</text>
</comment>
<dbReference type="RefSeq" id="WP_120471417.1">
    <property type="nucleotide sequence ID" value="NZ_RAYQ01000019.1"/>
</dbReference>
<dbReference type="SUPFAM" id="SSF143011">
    <property type="entry name" value="RelE-like"/>
    <property type="match status" value="1"/>
</dbReference>
<dbReference type="PANTHER" id="PTHR40588:SF1">
    <property type="entry name" value="MRNA INTERFERASE TOXIN YAFQ"/>
    <property type="match status" value="1"/>
</dbReference>
<dbReference type="PIRSF" id="PIRSF006156">
    <property type="entry name" value="YafQ"/>
    <property type="match status" value="1"/>
</dbReference>
<dbReference type="AlphaFoldDB" id="A0A3A9AET6"/>
<sequence length="90" mass="10500">MLNMRYSTRFKKDFKACVKRGYKMALLQQAIDTLRIPAPLPAKNRDHNLSGNYSGYRKCHIEPDWLLIYKQDGDELKLDRTGTHVDLFGL</sequence>
<dbReference type="NCBIfam" id="TIGR02385">
    <property type="entry name" value="RelE_StbE"/>
    <property type="match status" value="1"/>
</dbReference>
<evidence type="ECO:0000256" key="2">
    <source>
        <dbReference type="ARBA" id="ARBA00061366"/>
    </source>
</evidence>
<gene>
    <name evidence="4" type="ORF">D7V94_16405</name>
</gene>
<dbReference type="GO" id="GO:0006402">
    <property type="term" value="P:mRNA catabolic process"/>
    <property type="evidence" value="ECO:0007669"/>
    <property type="project" value="TreeGrafter"/>
</dbReference>
<dbReference type="FunFam" id="3.30.2310.20:FF:000003">
    <property type="entry name" value="Type II toxin-antitoxin system YafQ family toxin"/>
    <property type="match status" value="1"/>
</dbReference>
<name>A0A3A9AET6_9FIRM</name>
<evidence type="ECO:0000313" key="4">
    <source>
        <dbReference type="EMBL" id="RKI89768.1"/>
    </source>
</evidence>
<reference evidence="4 5" key="1">
    <citation type="submission" date="2018-09" db="EMBL/GenBank/DDBJ databases">
        <title>Murine metabolic-syndrome-specific gut microbial biobank.</title>
        <authorList>
            <person name="Liu C."/>
        </authorList>
    </citation>
    <scope>NUCLEOTIDE SEQUENCE [LARGE SCALE GENOMIC DNA]</scope>
    <source>
        <strain evidence="4 5">0.1xD8-82</strain>
    </source>
</reference>
<dbReference type="OrthoDB" id="7030467at2"/>
<dbReference type="EMBL" id="RAYQ01000019">
    <property type="protein sequence ID" value="RKI89768.1"/>
    <property type="molecule type" value="Genomic_DNA"/>
</dbReference>
<dbReference type="GO" id="GO:0006415">
    <property type="term" value="P:translational termination"/>
    <property type="evidence" value="ECO:0007669"/>
    <property type="project" value="TreeGrafter"/>
</dbReference>
<accession>A0A3A9AET6</accession>
<evidence type="ECO:0000256" key="3">
    <source>
        <dbReference type="PIRSR" id="PIRSR006156-1"/>
    </source>
</evidence>
<dbReference type="InterPro" id="IPR035093">
    <property type="entry name" value="RelE/ParE_toxin_dom_sf"/>
</dbReference>
<dbReference type="InterPro" id="IPR004386">
    <property type="entry name" value="Toxin_YafQ-like"/>
</dbReference>
<dbReference type="Proteomes" id="UP000280696">
    <property type="component" value="Unassembled WGS sequence"/>
</dbReference>
<dbReference type="Gene3D" id="3.30.2310.20">
    <property type="entry name" value="RelE-like"/>
    <property type="match status" value="1"/>
</dbReference>
<dbReference type="GO" id="GO:0004521">
    <property type="term" value="F:RNA endonuclease activity"/>
    <property type="evidence" value="ECO:0007669"/>
    <property type="project" value="TreeGrafter"/>
</dbReference>
<evidence type="ECO:0000313" key="5">
    <source>
        <dbReference type="Proteomes" id="UP000280696"/>
    </source>
</evidence>
<protein>
    <submittedName>
        <fullName evidence="4">Type II toxin-antitoxin system YafQ family toxin</fullName>
    </submittedName>
</protein>
<dbReference type="PANTHER" id="PTHR40588">
    <property type="entry name" value="MRNA INTERFERASE TOXIN YAFQ"/>
    <property type="match status" value="1"/>
</dbReference>
<proteinExistence type="inferred from homology"/>
<keyword evidence="1" id="KW-1277">Toxin-antitoxin system</keyword>
<keyword evidence="5" id="KW-1185">Reference proteome</keyword>
<organism evidence="4 5">
    <name type="scientific">Parablautia intestinalis</name>
    <dbReference type="NCBI Taxonomy" id="2320100"/>
    <lineage>
        <taxon>Bacteria</taxon>
        <taxon>Bacillati</taxon>
        <taxon>Bacillota</taxon>
        <taxon>Clostridia</taxon>
        <taxon>Lachnospirales</taxon>
        <taxon>Lachnospiraceae</taxon>
        <taxon>Parablautia</taxon>
    </lineage>
</organism>
<dbReference type="Pfam" id="PF15738">
    <property type="entry name" value="YafQ_toxin"/>
    <property type="match status" value="1"/>
</dbReference>
<feature type="active site" description="Proton donor" evidence="3">
    <location>
        <position position="84"/>
    </location>
</feature>
<evidence type="ECO:0000256" key="1">
    <source>
        <dbReference type="ARBA" id="ARBA00022649"/>
    </source>
</evidence>